<dbReference type="RefSeq" id="WP_318062482.1">
    <property type="nucleotide sequence ID" value="NZ_JAWONS010000026.1"/>
</dbReference>
<dbReference type="Proteomes" id="UP001276854">
    <property type="component" value="Unassembled WGS sequence"/>
</dbReference>
<dbReference type="Gene3D" id="3.30.70.20">
    <property type="match status" value="1"/>
</dbReference>
<keyword evidence="3" id="KW-0411">Iron-sulfur</keyword>
<evidence type="ECO:0000256" key="2">
    <source>
        <dbReference type="ARBA" id="ARBA00023004"/>
    </source>
</evidence>
<dbReference type="Pfam" id="PF00037">
    <property type="entry name" value="Fer4"/>
    <property type="match status" value="1"/>
</dbReference>
<dbReference type="EMBL" id="JAWONS010000026">
    <property type="protein sequence ID" value="MDW2796206.1"/>
    <property type="molecule type" value="Genomic_DNA"/>
</dbReference>
<dbReference type="Gene3D" id="1.20.1440.230">
    <property type="entry name" value="NADH-ubiquinone oxidoreductase 51kDa subunit, iron-sulphur binding domain"/>
    <property type="match status" value="1"/>
</dbReference>
<dbReference type="PANTHER" id="PTHR43578:SF3">
    <property type="entry name" value="NADH-QUINONE OXIDOREDUCTASE SUBUNIT F"/>
    <property type="match status" value="1"/>
</dbReference>
<dbReference type="PANTHER" id="PTHR43578">
    <property type="entry name" value="NADH-QUINONE OXIDOREDUCTASE SUBUNIT F"/>
    <property type="match status" value="1"/>
</dbReference>
<dbReference type="InterPro" id="IPR037207">
    <property type="entry name" value="Nuop51_4Fe4S-bd_sf"/>
</dbReference>
<evidence type="ECO:0000313" key="6">
    <source>
        <dbReference type="Proteomes" id="UP001276854"/>
    </source>
</evidence>
<evidence type="ECO:0000256" key="3">
    <source>
        <dbReference type="ARBA" id="ARBA00023014"/>
    </source>
</evidence>
<dbReference type="SUPFAM" id="SSF140490">
    <property type="entry name" value="Nqo1C-terminal domain-like"/>
    <property type="match status" value="1"/>
</dbReference>
<dbReference type="PROSITE" id="PS00198">
    <property type="entry name" value="4FE4S_FER_1"/>
    <property type="match status" value="1"/>
</dbReference>
<proteinExistence type="predicted"/>
<accession>A0ABU4GF11</accession>
<evidence type="ECO:0000256" key="1">
    <source>
        <dbReference type="ARBA" id="ARBA00022723"/>
    </source>
</evidence>
<keyword evidence="6" id="KW-1185">Reference proteome</keyword>
<evidence type="ECO:0000313" key="5">
    <source>
        <dbReference type="EMBL" id="MDW2796206.1"/>
    </source>
</evidence>
<reference evidence="5 6" key="1">
    <citation type="submission" date="2023-10" db="EMBL/GenBank/DDBJ databases">
        <title>A novel Glycoside Hydrolase 43-Like Enzyme from Clostrdium boliviensis is an Endo-xylanase, and a Candidate for Xylooligosaccharides Production from Different Xylan Substrates.</title>
        <authorList>
            <person name="Alvarez M.T."/>
            <person name="Rocabado-Villegas L.R."/>
            <person name="Salas-Veizaga D.M."/>
            <person name="Linares-Pasten J.A."/>
            <person name="Gudmundsdottir E.E."/>
            <person name="Hreggvidsson G.O."/>
            <person name="Adlercreutz P."/>
            <person name="Nordberg Karlsson E."/>
        </authorList>
    </citation>
    <scope>NUCLEOTIDE SEQUENCE [LARGE SCALE GENOMIC DNA]</scope>
    <source>
        <strain evidence="5 6">E-1</strain>
    </source>
</reference>
<name>A0ABU4GF11_9CLOT</name>
<sequence>MMDMIICNAMPVYHEAPVSSMIIKDNIEKVMEALLKEPAGIRYLIVPEGGWVWDKPEGLTIIETRHKSGFSYGNDSALKKVTEGEKPIPLCRNDEFHSDDCRVVTVEELLNAGKKKVYVGGKAEKKGFLDLDRKITPGYILAASGVQGIFKAMYFGHPMGVFINETMIDQPVELTTDYIEILNESDCMLDYLLKTADRYGKEACGRCVFGHEGVFQIRMLLTDMTLKKGKIHDLNLILDLCHEMKRQSLCEAGFSIANTVESALDCFKSEIEEHITRKSCKAGVCQKFLTFHILPDICTGCTECLDVCEDEAILGKKKFIHVIDQNECSGCGDCIEACEENAIIRAGADKPKCPKKPVPCKRI</sequence>
<dbReference type="Pfam" id="PF10589">
    <property type="entry name" value="NADH_4Fe-4S"/>
    <property type="match status" value="1"/>
</dbReference>
<dbReference type="SUPFAM" id="SSF54862">
    <property type="entry name" value="4Fe-4S ferredoxins"/>
    <property type="match status" value="1"/>
</dbReference>
<dbReference type="InterPro" id="IPR017896">
    <property type="entry name" value="4Fe4S_Fe-S-bd"/>
</dbReference>
<dbReference type="InterPro" id="IPR019575">
    <property type="entry name" value="Nuop51_4Fe4S-bd"/>
</dbReference>
<feature type="domain" description="4Fe-4S ferredoxin-type" evidence="4">
    <location>
        <begin position="319"/>
        <end position="348"/>
    </location>
</feature>
<feature type="domain" description="4Fe-4S ferredoxin-type" evidence="4">
    <location>
        <begin position="289"/>
        <end position="318"/>
    </location>
</feature>
<organism evidence="5 6">
    <name type="scientific">Clostridium boliviensis</name>
    <dbReference type="NCBI Taxonomy" id="318465"/>
    <lineage>
        <taxon>Bacteria</taxon>
        <taxon>Bacillati</taxon>
        <taxon>Bacillota</taxon>
        <taxon>Clostridia</taxon>
        <taxon>Eubacteriales</taxon>
        <taxon>Clostridiaceae</taxon>
        <taxon>Clostridium</taxon>
    </lineage>
</organism>
<keyword evidence="1" id="KW-0479">Metal-binding</keyword>
<comment type="caution">
    <text evidence="5">The sequence shown here is derived from an EMBL/GenBank/DDBJ whole genome shotgun (WGS) entry which is preliminary data.</text>
</comment>
<keyword evidence="2" id="KW-0408">Iron</keyword>
<protein>
    <submittedName>
        <fullName evidence="5">NADH-ubiquinone oxidoreductase-F iron-sulfur binding region domain-containing protein</fullName>
    </submittedName>
</protein>
<dbReference type="InterPro" id="IPR017900">
    <property type="entry name" value="4Fe4S_Fe_S_CS"/>
</dbReference>
<gene>
    <name evidence="5" type="ORF">RZO55_01210</name>
</gene>
<evidence type="ECO:0000259" key="4">
    <source>
        <dbReference type="PROSITE" id="PS51379"/>
    </source>
</evidence>
<dbReference type="PROSITE" id="PS51379">
    <property type="entry name" value="4FE4S_FER_2"/>
    <property type="match status" value="2"/>
</dbReference>